<sequence length="210" mass="23214">MFRRCKTTRAILTALTLSGVALIGGCGGLSRPLAPDLATVSKSPPSKASFRAAKKASHTREDRRRFSRDRDDKMEVNFSNYGDDRYDVRVENAQFHVRRGSIHEDREISVTAYSGATANDVAFDFSPDGFVFDQPASLTINLRGPVNPRRLKAYHISSGGAVTQIPFDISRLDRNRWQVTLQVPGFSIYTLGDELSLVPETMAELGLGGY</sequence>
<gene>
    <name evidence="2" type="ORF">A3F84_00775</name>
</gene>
<dbReference type="AlphaFoldDB" id="A0A1F6CRK3"/>
<dbReference type="EMBL" id="MFKF01000168">
    <property type="protein sequence ID" value="OGG51818.1"/>
    <property type="molecule type" value="Genomic_DNA"/>
</dbReference>
<dbReference type="PROSITE" id="PS51257">
    <property type="entry name" value="PROKAR_LIPOPROTEIN"/>
    <property type="match status" value="1"/>
</dbReference>
<comment type="caution">
    <text evidence="2">The sequence shown here is derived from an EMBL/GenBank/DDBJ whole genome shotgun (WGS) entry which is preliminary data.</text>
</comment>
<feature type="compositionally biased region" description="Low complexity" evidence="1">
    <location>
        <begin position="41"/>
        <end position="51"/>
    </location>
</feature>
<organism evidence="2 3">
    <name type="scientific">Handelsmanbacteria sp. (strain RIFCSPLOWO2_12_FULL_64_10)</name>
    <dbReference type="NCBI Taxonomy" id="1817868"/>
    <lineage>
        <taxon>Bacteria</taxon>
        <taxon>Candidatus Handelsmaniibacteriota</taxon>
    </lineage>
</organism>
<evidence type="ECO:0000256" key="1">
    <source>
        <dbReference type="SAM" id="MobiDB-lite"/>
    </source>
</evidence>
<feature type="compositionally biased region" description="Basic and acidic residues" evidence="1">
    <location>
        <begin position="58"/>
        <end position="68"/>
    </location>
</feature>
<evidence type="ECO:0000313" key="2">
    <source>
        <dbReference type="EMBL" id="OGG51818.1"/>
    </source>
</evidence>
<feature type="region of interest" description="Disordered" evidence="1">
    <location>
        <begin position="37"/>
        <end position="68"/>
    </location>
</feature>
<evidence type="ECO:0000313" key="3">
    <source>
        <dbReference type="Proteomes" id="UP000178606"/>
    </source>
</evidence>
<reference evidence="2 3" key="1">
    <citation type="journal article" date="2016" name="Nat. Commun.">
        <title>Thousands of microbial genomes shed light on interconnected biogeochemical processes in an aquifer system.</title>
        <authorList>
            <person name="Anantharaman K."/>
            <person name="Brown C.T."/>
            <person name="Hug L.A."/>
            <person name="Sharon I."/>
            <person name="Castelle C.J."/>
            <person name="Probst A.J."/>
            <person name="Thomas B.C."/>
            <person name="Singh A."/>
            <person name="Wilkins M.J."/>
            <person name="Karaoz U."/>
            <person name="Brodie E.L."/>
            <person name="Williams K.H."/>
            <person name="Hubbard S.S."/>
            <person name="Banfield J.F."/>
        </authorList>
    </citation>
    <scope>NUCLEOTIDE SEQUENCE [LARGE SCALE GENOMIC DNA]</scope>
    <source>
        <strain evidence="3">RIFCSPLOWO2_12_FULL_64_10</strain>
    </source>
</reference>
<name>A0A1F6CRK3_HANXR</name>
<protein>
    <recommendedName>
        <fullName evidence="4">Lipoprotein</fullName>
    </recommendedName>
</protein>
<evidence type="ECO:0008006" key="4">
    <source>
        <dbReference type="Google" id="ProtNLM"/>
    </source>
</evidence>
<accession>A0A1F6CRK3</accession>
<dbReference type="Proteomes" id="UP000178606">
    <property type="component" value="Unassembled WGS sequence"/>
</dbReference>
<proteinExistence type="predicted"/>